<feature type="domain" description="Glycine transporter" evidence="8">
    <location>
        <begin position="38"/>
        <end position="111"/>
    </location>
</feature>
<accession>A0ABS2F1P5</accession>
<evidence type="ECO:0000256" key="1">
    <source>
        <dbReference type="ARBA" id="ARBA00004651"/>
    </source>
</evidence>
<evidence type="ECO:0000313" key="9">
    <source>
        <dbReference type="EMBL" id="MBM6774469.1"/>
    </source>
</evidence>
<organism evidence="9 10">
    <name type="scientific">Olsenella profusa</name>
    <dbReference type="NCBI Taxonomy" id="138595"/>
    <lineage>
        <taxon>Bacteria</taxon>
        <taxon>Bacillati</taxon>
        <taxon>Actinomycetota</taxon>
        <taxon>Coriobacteriia</taxon>
        <taxon>Coriobacteriales</taxon>
        <taxon>Atopobiaceae</taxon>
        <taxon>Olsenella</taxon>
    </lineage>
</organism>
<feature type="transmembrane region" description="Helical" evidence="7">
    <location>
        <begin position="206"/>
        <end position="222"/>
    </location>
</feature>
<feature type="transmembrane region" description="Helical" evidence="7">
    <location>
        <begin position="91"/>
        <end position="111"/>
    </location>
</feature>
<evidence type="ECO:0000256" key="4">
    <source>
        <dbReference type="ARBA" id="ARBA00022692"/>
    </source>
</evidence>
<evidence type="ECO:0000256" key="5">
    <source>
        <dbReference type="ARBA" id="ARBA00022989"/>
    </source>
</evidence>
<keyword evidence="6 7" id="KW-0472">Membrane</keyword>
<reference evidence="9 10" key="1">
    <citation type="journal article" date="2021" name="Sci. Rep.">
        <title>The distribution of antibiotic resistance genes in chicken gut microbiota commensals.</title>
        <authorList>
            <person name="Juricova H."/>
            <person name="Matiasovicova J."/>
            <person name="Kubasova T."/>
            <person name="Cejkova D."/>
            <person name="Rychlik I."/>
        </authorList>
    </citation>
    <scope>NUCLEOTIDE SEQUENCE [LARGE SCALE GENOMIC DNA]</scope>
    <source>
        <strain evidence="9 10">An794</strain>
    </source>
</reference>
<keyword evidence="5 7" id="KW-1133">Transmembrane helix</keyword>
<sequence length="266" mass="28547">MRGAQQWTGIAGVTQGAHVPEIFSTINPEFAAVSLPTWVDLASVIVGSAGGVLVARVRHLDAVGFVGLALLCGLGGGLIRDVMMQVGSVYMLDSPFAILASAATGLLGFLFPRSLDSVPNLLEWLDIMAVALFALVGTDKALVYGMLPASCVLMGIMTGVGGGMLRDVFLGEVPRIFQRSNLYAVCALAGSVVYYLAVVLCSLNKLWGAVLCILVTIGLRRWSLRFNVKTPADVDLAPRVVEPVQRAARRVRVTRWRKAHRRSRRG</sequence>
<gene>
    <name evidence="9" type="ORF">H9X80_02760</name>
</gene>
<name>A0ABS2F1P5_9ACTN</name>
<comment type="subcellular location">
    <subcellularLocation>
        <location evidence="1">Cell membrane</location>
        <topology evidence="1">Multi-pass membrane protein</topology>
    </subcellularLocation>
</comment>
<feature type="domain" description="Glycine transporter" evidence="8">
    <location>
        <begin position="124"/>
        <end position="196"/>
    </location>
</feature>
<keyword evidence="10" id="KW-1185">Reference proteome</keyword>
<feature type="transmembrane region" description="Helical" evidence="7">
    <location>
        <begin position="37"/>
        <end position="55"/>
    </location>
</feature>
<evidence type="ECO:0000256" key="7">
    <source>
        <dbReference type="SAM" id="Phobius"/>
    </source>
</evidence>
<feature type="transmembrane region" description="Helical" evidence="7">
    <location>
        <begin position="142"/>
        <end position="161"/>
    </location>
</feature>
<feature type="transmembrane region" description="Helical" evidence="7">
    <location>
        <begin position="182"/>
        <end position="200"/>
    </location>
</feature>
<evidence type="ECO:0000256" key="6">
    <source>
        <dbReference type="ARBA" id="ARBA00023136"/>
    </source>
</evidence>
<keyword evidence="4 7" id="KW-0812">Transmembrane</keyword>
<dbReference type="InterPro" id="IPR005115">
    <property type="entry name" value="Gly_transporter"/>
</dbReference>
<evidence type="ECO:0000259" key="8">
    <source>
        <dbReference type="Pfam" id="PF03458"/>
    </source>
</evidence>
<protein>
    <submittedName>
        <fullName evidence="9">TRIC cation channel family protein</fullName>
    </submittedName>
</protein>
<dbReference type="Pfam" id="PF03458">
    <property type="entry name" value="Gly_transporter"/>
    <property type="match status" value="2"/>
</dbReference>
<evidence type="ECO:0000256" key="2">
    <source>
        <dbReference type="ARBA" id="ARBA00008193"/>
    </source>
</evidence>
<evidence type="ECO:0000313" key="10">
    <source>
        <dbReference type="Proteomes" id="UP000712527"/>
    </source>
</evidence>
<dbReference type="PANTHER" id="PTHR30506:SF3">
    <property type="entry name" value="UPF0126 INNER MEMBRANE PROTEIN YADS-RELATED"/>
    <property type="match status" value="1"/>
</dbReference>
<keyword evidence="3" id="KW-1003">Cell membrane</keyword>
<evidence type="ECO:0000256" key="3">
    <source>
        <dbReference type="ARBA" id="ARBA00022475"/>
    </source>
</evidence>
<comment type="caution">
    <text evidence="9">The sequence shown here is derived from an EMBL/GenBank/DDBJ whole genome shotgun (WGS) entry which is preliminary data.</text>
</comment>
<dbReference type="PANTHER" id="PTHR30506">
    <property type="entry name" value="INNER MEMBRANE PROTEIN"/>
    <property type="match status" value="1"/>
</dbReference>
<comment type="similarity">
    <text evidence="2">Belongs to the UPF0126 family.</text>
</comment>
<feature type="transmembrane region" description="Helical" evidence="7">
    <location>
        <begin position="118"/>
        <end position="136"/>
    </location>
</feature>
<feature type="transmembrane region" description="Helical" evidence="7">
    <location>
        <begin position="62"/>
        <end position="79"/>
    </location>
</feature>
<dbReference type="EMBL" id="JACSNQ010000003">
    <property type="protein sequence ID" value="MBM6774469.1"/>
    <property type="molecule type" value="Genomic_DNA"/>
</dbReference>
<dbReference type="Proteomes" id="UP000712527">
    <property type="component" value="Unassembled WGS sequence"/>
</dbReference>
<proteinExistence type="inferred from homology"/>